<dbReference type="Proteomes" id="UP001158297">
    <property type="component" value="Unassembled WGS sequence"/>
</dbReference>
<gene>
    <name evidence="1" type="ORF">N7330_14435</name>
</gene>
<sequence>MAEVAYFFHWPLCSMDAMPLEELMDWRERAVGIHNRINAPES</sequence>
<dbReference type="InterPro" id="IPR009493">
    <property type="entry name" value="P2_GpE"/>
</dbReference>
<comment type="caution">
    <text evidence="1">The sequence shown here is derived from an EMBL/GenBank/DDBJ whole genome shotgun (WGS) entry which is preliminary data.</text>
</comment>
<accession>A0AA42HYY5</accession>
<protein>
    <submittedName>
        <fullName evidence="1">GpE family phage tail protein</fullName>
    </submittedName>
</protein>
<dbReference type="EMBL" id="JAODZU010000018">
    <property type="protein sequence ID" value="MDH0364237.1"/>
    <property type="molecule type" value="Genomic_DNA"/>
</dbReference>
<dbReference type="Pfam" id="PF06528">
    <property type="entry name" value="Phage_P2_GpE"/>
    <property type="match status" value="1"/>
</dbReference>
<reference evidence="1" key="1">
    <citation type="submission" date="2022-09" db="EMBL/GenBank/DDBJ databases">
        <title>Intensive care unit water sources are persistently colonized with multi-drug resistant bacteria and are the site of extensive horizontal gene transfer of antibiotic resistance genes.</title>
        <authorList>
            <person name="Diorio-Toth L."/>
        </authorList>
    </citation>
    <scope>NUCLEOTIDE SEQUENCE</scope>
    <source>
        <strain evidence="1">GD04130</strain>
    </source>
</reference>
<dbReference type="RefSeq" id="WP_279860392.1">
    <property type="nucleotide sequence ID" value="NZ_JAODZU010000018.1"/>
</dbReference>
<evidence type="ECO:0000313" key="1">
    <source>
        <dbReference type="EMBL" id="MDH0364237.1"/>
    </source>
</evidence>
<name>A0AA42HYY5_9BURK</name>
<proteinExistence type="predicted"/>
<dbReference type="AlphaFoldDB" id="A0AA42HYY5"/>
<organism evidence="1 2">
    <name type="scientific">Comamonas aquatica</name>
    <dbReference type="NCBI Taxonomy" id="225991"/>
    <lineage>
        <taxon>Bacteria</taxon>
        <taxon>Pseudomonadati</taxon>
        <taxon>Pseudomonadota</taxon>
        <taxon>Betaproteobacteria</taxon>
        <taxon>Burkholderiales</taxon>
        <taxon>Comamonadaceae</taxon>
        <taxon>Comamonas</taxon>
    </lineage>
</organism>
<evidence type="ECO:0000313" key="2">
    <source>
        <dbReference type="Proteomes" id="UP001158297"/>
    </source>
</evidence>